<evidence type="ECO:0000313" key="4">
    <source>
        <dbReference type="Proteomes" id="UP000515908"/>
    </source>
</evidence>
<evidence type="ECO:0000259" key="2">
    <source>
        <dbReference type="PROSITE" id="PS50191"/>
    </source>
</evidence>
<dbReference type="SMART" id="SM00516">
    <property type="entry name" value="SEC14"/>
    <property type="match status" value="1"/>
</dbReference>
<dbReference type="CDD" id="cd00170">
    <property type="entry name" value="SEC14"/>
    <property type="match status" value="1"/>
</dbReference>
<dbReference type="AlphaFoldDB" id="A0A7G2CQ03"/>
<keyword evidence="4" id="KW-1185">Reference proteome</keyword>
<dbReference type="InterPro" id="IPR051026">
    <property type="entry name" value="PI/PC_transfer"/>
</dbReference>
<dbReference type="PROSITE" id="PS50191">
    <property type="entry name" value="CRAL_TRIO"/>
    <property type="match status" value="1"/>
</dbReference>
<name>A0A7G2CQ03_9TRYP</name>
<feature type="region of interest" description="Disordered" evidence="1">
    <location>
        <begin position="411"/>
        <end position="439"/>
    </location>
</feature>
<accession>A0A7G2CQ03</accession>
<evidence type="ECO:0000256" key="1">
    <source>
        <dbReference type="SAM" id="MobiDB-lite"/>
    </source>
</evidence>
<dbReference type="Gene3D" id="3.40.525.10">
    <property type="entry name" value="CRAL-TRIO lipid binding domain"/>
    <property type="match status" value="1"/>
</dbReference>
<dbReference type="InterPro" id="IPR001251">
    <property type="entry name" value="CRAL-TRIO_dom"/>
</dbReference>
<dbReference type="InterPro" id="IPR036865">
    <property type="entry name" value="CRAL-TRIO_dom_sf"/>
</dbReference>
<dbReference type="PANTHER" id="PTHR45657">
    <property type="entry name" value="CRAL-TRIO DOMAIN-CONTAINING PROTEIN YKL091C-RELATED"/>
    <property type="match status" value="1"/>
</dbReference>
<evidence type="ECO:0000313" key="3">
    <source>
        <dbReference type="EMBL" id="CAD2221908.1"/>
    </source>
</evidence>
<gene>
    <name evidence="3" type="ORF">ADEAN_000944700</name>
</gene>
<dbReference type="Pfam" id="PF00650">
    <property type="entry name" value="CRAL_TRIO"/>
    <property type="match status" value="1"/>
</dbReference>
<dbReference type="SUPFAM" id="SSF52087">
    <property type="entry name" value="CRAL/TRIO domain"/>
    <property type="match status" value="1"/>
</dbReference>
<feature type="domain" description="CRAL-TRIO" evidence="2">
    <location>
        <begin position="205"/>
        <end position="470"/>
    </location>
</feature>
<protein>
    <submittedName>
        <fullName evidence="3">CRAL/TRIO domain containing protein, putative</fullName>
    </submittedName>
</protein>
<dbReference type="EMBL" id="LR877167">
    <property type="protein sequence ID" value="CAD2221908.1"/>
    <property type="molecule type" value="Genomic_DNA"/>
</dbReference>
<feature type="region of interest" description="Disordered" evidence="1">
    <location>
        <begin position="60"/>
        <end position="80"/>
    </location>
</feature>
<organism evidence="3 4">
    <name type="scientific">Angomonas deanei</name>
    <dbReference type="NCBI Taxonomy" id="59799"/>
    <lineage>
        <taxon>Eukaryota</taxon>
        <taxon>Discoba</taxon>
        <taxon>Euglenozoa</taxon>
        <taxon>Kinetoplastea</taxon>
        <taxon>Metakinetoplastina</taxon>
        <taxon>Trypanosomatida</taxon>
        <taxon>Trypanosomatidae</taxon>
        <taxon>Strigomonadinae</taxon>
        <taxon>Angomonas</taxon>
    </lineage>
</organism>
<dbReference type="OrthoDB" id="1434354at2759"/>
<dbReference type="VEuPathDB" id="TriTrypDB:ADEAN_000944700"/>
<feature type="compositionally biased region" description="Acidic residues" evidence="1">
    <location>
        <begin position="429"/>
        <end position="439"/>
    </location>
</feature>
<dbReference type="PANTHER" id="PTHR45657:SF1">
    <property type="entry name" value="CRAL-TRIO DOMAIN-CONTAINING PROTEIN YKL091C-RELATED"/>
    <property type="match status" value="1"/>
</dbReference>
<dbReference type="SUPFAM" id="SSF46938">
    <property type="entry name" value="CRAL/TRIO N-terminal domain"/>
    <property type="match status" value="1"/>
</dbReference>
<dbReference type="InterPro" id="IPR036273">
    <property type="entry name" value="CRAL/TRIO_N_dom_sf"/>
</dbReference>
<proteinExistence type="predicted"/>
<feature type="compositionally biased region" description="Polar residues" evidence="1">
    <location>
        <begin position="411"/>
        <end position="428"/>
    </location>
</feature>
<reference evidence="3 4" key="1">
    <citation type="submission" date="2020-08" db="EMBL/GenBank/DDBJ databases">
        <authorList>
            <person name="Newling K."/>
            <person name="Davey J."/>
            <person name="Forrester S."/>
        </authorList>
    </citation>
    <scope>NUCLEOTIDE SEQUENCE [LARGE SCALE GENOMIC DNA]</scope>
    <source>
        <strain evidence="4">Crithidia deanei Carvalho (ATCC PRA-265)</strain>
    </source>
</reference>
<dbReference type="Proteomes" id="UP000515908">
    <property type="component" value="Chromosome 23"/>
</dbReference>
<sequence length="536" mass="61891">MASSPPTVTLEECIAQYEKDIIQQTHCCAQTSIPEDMKAANRRIFEKLVQYQKQIDAGEGKKESAYEEDSAARRKKHKDDIIEDQQYPENMYVQSFLCLKKVLPIPDIHKVSDCDMIYRFLIARRSDENLALQDIKYYLAFREKYDLNHILWDMEVEAMYNGLDGEELLQQTLELLHKKLGDKPLTGKDLEKFKANDLMKKIKIPRPLLQPGWAAWNYGVDKTGHVIYYQKPFPKNLALLEKRFKYEEGKYDARNPQFHSVTAPYANLLVRLYLRNIEKGRRLSRLMNYNKQSIIREDFKCDTSEYDKASNAKGENAFYENGGGMTCLVDVGSVKISHLTGSKCKDALRVFRLLSVMGQFYYPENMKRMIIVNAGFIFNMLFKMIRPWLDPQTQKKIILLSATNKVVLDDTNLSGSEEGKSPTSNQNEGDSEDDTNEANSEDFALRKALSEYIDDRYIPSFYGGKFQTAEAPLSYGGGVPKRFTQDVHYPLAELRIKDKVLPELLSDEFVMQHTEEGQPISEAEWNAYRDTLKSKF</sequence>